<dbReference type="PANTHER" id="PTHR33204:SF18">
    <property type="entry name" value="TRANSCRIPTIONAL REGULATORY PROTEIN"/>
    <property type="match status" value="1"/>
</dbReference>
<comment type="caution">
    <text evidence="5">The sequence shown here is derived from an EMBL/GenBank/DDBJ whole genome shotgun (WGS) entry which is preliminary data.</text>
</comment>
<evidence type="ECO:0000256" key="1">
    <source>
        <dbReference type="ARBA" id="ARBA00023015"/>
    </source>
</evidence>
<organism evidence="5 6">
    <name type="scientific">Halogeometricum borinquense</name>
    <dbReference type="NCBI Taxonomy" id="60847"/>
    <lineage>
        <taxon>Archaea</taxon>
        <taxon>Methanobacteriati</taxon>
        <taxon>Methanobacteriota</taxon>
        <taxon>Stenosarchaea group</taxon>
        <taxon>Halobacteria</taxon>
        <taxon>Halobacteriales</taxon>
        <taxon>Haloferacaceae</taxon>
        <taxon>Halogeometricum</taxon>
    </lineage>
</organism>
<dbReference type="InterPro" id="IPR002577">
    <property type="entry name" value="HTH_HxlR"/>
</dbReference>
<protein>
    <submittedName>
        <fullName evidence="5">Transcriptional regulator</fullName>
    </submittedName>
</protein>
<dbReference type="SUPFAM" id="SSF46785">
    <property type="entry name" value="Winged helix' DNA-binding domain"/>
    <property type="match status" value="1"/>
</dbReference>
<dbReference type="GO" id="GO:0003677">
    <property type="term" value="F:DNA binding"/>
    <property type="evidence" value="ECO:0007669"/>
    <property type="project" value="UniProtKB-KW"/>
</dbReference>
<dbReference type="Pfam" id="PF01638">
    <property type="entry name" value="HxlR"/>
    <property type="match status" value="1"/>
</dbReference>
<feature type="domain" description="HTH hxlR-type" evidence="4">
    <location>
        <begin position="31"/>
        <end position="130"/>
    </location>
</feature>
<dbReference type="Gene3D" id="1.10.10.10">
    <property type="entry name" value="Winged helix-like DNA-binding domain superfamily/Winged helix DNA-binding domain"/>
    <property type="match status" value="1"/>
</dbReference>
<accession>A0A482T5J0</accession>
<evidence type="ECO:0000259" key="4">
    <source>
        <dbReference type="PROSITE" id="PS51118"/>
    </source>
</evidence>
<reference evidence="5 6" key="1">
    <citation type="submission" date="2018-12" db="EMBL/GenBank/DDBJ databases">
        <title>Genome analysis provides insights into bioremediation potentialities of Halogeometricum borinquense strain N11.</title>
        <authorList>
            <person name="Najjari A."/>
            <person name="Youssef N."/>
            <person name="Fhoula I."/>
            <person name="Ben Dhia O."/>
            <person name="Mahjoubi M."/>
            <person name="Ouzari H.I."/>
            <person name="Cherif A."/>
        </authorList>
    </citation>
    <scope>NUCLEOTIDE SEQUENCE [LARGE SCALE GENOMIC DNA]</scope>
    <source>
        <strain evidence="5 6">N11</strain>
    </source>
</reference>
<evidence type="ECO:0000313" key="5">
    <source>
        <dbReference type="EMBL" id="RYJ08137.1"/>
    </source>
</evidence>
<dbReference type="PANTHER" id="PTHR33204">
    <property type="entry name" value="TRANSCRIPTIONAL REGULATOR, MARR FAMILY"/>
    <property type="match status" value="1"/>
</dbReference>
<keyword evidence="1" id="KW-0805">Transcription regulation</keyword>
<dbReference type="InterPro" id="IPR036390">
    <property type="entry name" value="WH_DNA-bd_sf"/>
</dbReference>
<proteinExistence type="predicted"/>
<dbReference type="InterPro" id="IPR036388">
    <property type="entry name" value="WH-like_DNA-bd_sf"/>
</dbReference>
<dbReference type="PROSITE" id="PS51118">
    <property type="entry name" value="HTH_HXLR"/>
    <property type="match status" value="1"/>
</dbReference>
<dbReference type="RefSeq" id="WP_006054682.1">
    <property type="nucleotide sequence ID" value="NZ_RZHH01000003.1"/>
</dbReference>
<dbReference type="EMBL" id="RZHH01000003">
    <property type="protein sequence ID" value="RYJ08137.1"/>
    <property type="molecule type" value="Genomic_DNA"/>
</dbReference>
<evidence type="ECO:0000313" key="6">
    <source>
        <dbReference type="Proteomes" id="UP000294028"/>
    </source>
</evidence>
<evidence type="ECO:0000256" key="3">
    <source>
        <dbReference type="ARBA" id="ARBA00023163"/>
    </source>
</evidence>
<name>A0A482T5J0_9EURY</name>
<evidence type="ECO:0000256" key="2">
    <source>
        <dbReference type="ARBA" id="ARBA00023125"/>
    </source>
</evidence>
<keyword evidence="3" id="KW-0804">Transcription</keyword>
<sequence length="130" mass="14828">MGIENVRRTTTPKPDERENRTLQYGSVTLQRKLNELAELIGRKWNLVIVAKLLHGGPMGFSELEAEIDGISNKVLAVSLQTLEDYDVVDREIVSERPFRVEYSLTQQGLAFESIIRRVREGDFQVTPPED</sequence>
<keyword evidence="2" id="KW-0238">DNA-binding</keyword>
<dbReference type="GeneID" id="9988736"/>
<gene>
    <name evidence="5" type="ORF">ELS19_16305</name>
</gene>
<dbReference type="AlphaFoldDB" id="A0A482T5J0"/>
<dbReference type="Proteomes" id="UP000294028">
    <property type="component" value="Unassembled WGS sequence"/>
</dbReference>